<evidence type="ECO:0000256" key="2">
    <source>
        <dbReference type="ARBA" id="ARBA00022737"/>
    </source>
</evidence>
<dbReference type="OrthoDB" id="1911504at2759"/>
<protein>
    <recommendedName>
        <fullName evidence="7">Pentatricopeptide repeat-containing protein</fullName>
    </recommendedName>
</protein>
<dbReference type="NCBIfam" id="TIGR00756">
    <property type="entry name" value="PPR"/>
    <property type="match status" value="2"/>
</dbReference>
<dbReference type="Pfam" id="PF13041">
    <property type="entry name" value="PPR_2"/>
    <property type="match status" value="1"/>
</dbReference>
<dbReference type="InterPro" id="IPR011990">
    <property type="entry name" value="TPR-like_helical_dom_sf"/>
</dbReference>
<dbReference type="Pfam" id="PF13812">
    <property type="entry name" value="PPR_3"/>
    <property type="match status" value="1"/>
</dbReference>
<accession>A0A7J7M4Z5</accession>
<evidence type="ECO:0000256" key="4">
    <source>
        <dbReference type="SAM" id="MobiDB-lite"/>
    </source>
</evidence>
<dbReference type="PANTHER" id="PTHR47938">
    <property type="entry name" value="RESPIRATORY COMPLEX I CHAPERONE (CIA84), PUTATIVE (AFU_ORTHOLOGUE AFUA_2G06020)-RELATED"/>
    <property type="match status" value="1"/>
</dbReference>
<gene>
    <name evidence="5" type="ORF">GIB67_010918</name>
</gene>
<reference evidence="5 6" key="1">
    <citation type="journal article" date="2020" name="IScience">
        <title>Genome Sequencing of the Endangered Kingdonia uniflora (Circaeasteraceae, Ranunculales) Reveals Potential Mechanisms of Evolutionary Specialization.</title>
        <authorList>
            <person name="Sun Y."/>
            <person name="Deng T."/>
            <person name="Zhang A."/>
            <person name="Moore M.J."/>
            <person name="Landis J.B."/>
            <person name="Lin N."/>
            <person name="Zhang H."/>
            <person name="Zhang X."/>
            <person name="Huang J."/>
            <person name="Zhang X."/>
            <person name="Sun H."/>
            <person name="Wang H."/>
        </authorList>
    </citation>
    <scope>NUCLEOTIDE SEQUENCE [LARGE SCALE GENOMIC DNA]</scope>
    <source>
        <strain evidence="5">TB1705</strain>
        <tissue evidence="5">Leaf</tissue>
    </source>
</reference>
<evidence type="ECO:0000313" key="5">
    <source>
        <dbReference type="EMBL" id="KAF6149844.1"/>
    </source>
</evidence>
<dbReference type="PROSITE" id="PS51375">
    <property type="entry name" value="PPR"/>
    <property type="match status" value="3"/>
</dbReference>
<sequence length="489" mass="55069">MASIDRTRKRTSQFDDPNSPPKKRPSFTSYLQTPNLSPKIKLLCEILANVPSPTVEKSLEETGVRVTAEDVEQVLKLSYSFPGPTVKFFRWAGHQLNDNHSPYAWNLVVDLLGKNSLFEAMWDAIKSMKNEGLLSLATFASVFSSYVVSDRVDEAIMTFEVMDQYGCARDVVGLNSLLSAICREGKTCRAKEFLDIAKSKIRPDRDTYAIVLEGWENEGNGVEAEKTFGEMVNYCGWDPLNVPAYDAFLNTLLKGRDGIHDAMKFFDVMKEKRCYPGLKFFKSALDEIVKAKNSRVACSLWDSMVRNNMCRPDTQMYNSIISLQCSLHRDDVARELFDEMVFNGAFPDSHTYNVLIQVMLKIRKLSEVSALFSEMVKNECIPDFSNCVTAITVYLDVGDSSMAIKVWKCLVANEPPLDGLETTGNKLVNGLRDLNMLPEARKYAEDMIDMGVKLNSSTLSKLKHDLSKLGKSAVYDDLLKKWKSNSSSH</sequence>
<dbReference type="Proteomes" id="UP000541444">
    <property type="component" value="Unassembled WGS sequence"/>
</dbReference>
<evidence type="ECO:0008006" key="7">
    <source>
        <dbReference type="Google" id="ProtNLM"/>
    </source>
</evidence>
<evidence type="ECO:0000313" key="6">
    <source>
        <dbReference type="Proteomes" id="UP000541444"/>
    </source>
</evidence>
<keyword evidence="6" id="KW-1185">Reference proteome</keyword>
<feature type="region of interest" description="Disordered" evidence="4">
    <location>
        <begin position="1"/>
        <end position="30"/>
    </location>
</feature>
<keyword evidence="2" id="KW-0677">Repeat</keyword>
<comment type="caution">
    <text evidence="5">The sequence shown here is derived from an EMBL/GenBank/DDBJ whole genome shotgun (WGS) entry which is preliminary data.</text>
</comment>
<dbReference type="InterPro" id="IPR002885">
    <property type="entry name" value="PPR_rpt"/>
</dbReference>
<evidence type="ECO:0000256" key="3">
    <source>
        <dbReference type="PROSITE-ProRule" id="PRU00708"/>
    </source>
</evidence>
<feature type="repeat" description="PPR" evidence="3">
    <location>
        <begin position="348"/>
        <end position="382"/>
    </location>
</feature>
<dbReference type="Gene3D" id="1.25.40.10">
    <property type="entry name" value="Tetratricopeptide repeat domain"/>
    <property type="match status" value="2"/>
</dbReference>
<feature type="repeat" description="PPR" evidence="3">
    <location>
        <begin position="241"/>
        <end position="276"/>
    </location>
</feature>
<dbReference type="Pfam" id="PF01535">
    <property type="entry name" value="PPR"/>
    <property type="match status" value="1"/>
</dbReference>
<feature type="repeat" description="PPR" evidence="3">
    <location>
        <begin position="313"/>
        <end position="347"/>
    </location>
</feature>
<dbReference type="PANTHER" id="PTHR47938:SF35">
    <property type="entry name" value="PENTATRICOPEPTIDE REPEAT-CONTAINING PROTEIN 4, MITOCHONDRIAL-RELATED"/>
    <property type="match status" value="1"/>
</dbReference>
<proteinExistence type="inferred from homology"/>
<dbReference type="EMBL" id="JACGCM010001781">
    <property type="protein sequence ID" value="KAF6149844.1"/>
    <property type="molecule type" value="Genomic_DNA"/>
</dbReference>
<name>A0A7J7M4Z5_9MAGN</name>
<comment type="similarity">
    <text evidence="1">Belongs to the PPR family. P subfamily.</text>
</comment>
<dbReference type="GO" id="GO:0003729">
    <property type="term" value="F:mRNA binding"/>
    <property type="evidence" value="ECO:0007669"/>
    <property type="project" value="TreeGrafter"/>
</dbReference>
<dbReference type="AlphaFoldDB" id="A0A7J7M4Z5"/>
<organism evidence="5 6">
    <name type="scientific">Kingdonia uniflora</name>
    <dbReference type="NCBI Taxonomy" id="39325"/>
    <lineage>
        <taxon>Eukaryota</taxon>
        <taxon>Viridiplantae</taxon>
        <taxon>Streptophyta</taxon>
        <taxon>Embryophyta</taxon>
        <taxon>Tracheophyta</taxon>
        <taxon>Spermatophyta</taxon>
        <taxon>Magnoliopsida</taxon>
        <taxon>Ranunculales</taxon>
        <taxon>Circaeasteraceae</taxon>
        <taxon>Kingdonia</taxon>
    </lineage>
</organism>
<evidence type="ECO:0000256" key="1">
    <source>
        <dbReference type="ARBA" id="ARBA00007626"/>
    </source>
</evidence>